<evidence type="ECO:0000256" key="3">
    <source>
        <dbReference type="ARBA" id="ARBA00006001"/>
    </source>
</evidence>
<keyword evidence="12 17" id="KW-0456">Lyase</keyword>
<organism evidence="22 23">
    <name type="scientific">Oceanobacillus sojae</name>
    <dbReference type="NCBI Taxonomy" id="582851"/>
    <lineage>
        <taxon>Bacteria</taxon>
        <taxon>Bacillati</taxon>
        <taxon>Bacillota</taxon>
        <taxon>Bacilli</taxon>
        <taxon>Bacillales</taxon>
        <taxon>Bacillaceae</taxon>
        <taxon>Oceanobacillus</taxon>
    </lineage>
</organism>
<keyword evidence="13" id="KW-0511">Multifunctional enzyme</keyword>
<comment type="function">
    <text evidence="14 19">Bifunctional enzyme that catalyzes the epimerization of the S- and R-forms of NAD(P)HX and the dehydration of the S-form of NAD(P)HX at the expense of ADP, which is converted to AMP. This allows the repair of both epimers of NAD(P)HX, a damaged form of NAD(P)H that is a result of enzymatic or heat-dependent hydration.</text>
</comment>
<evidence type="ECO:0000256" key="5">
    <source>
        <dbReference type="ARBA" id="ARBA00022723"/>
    </source>
</evidence>
<dbReference type="GO" id="GO:0005524">
    <property type="term" value="F:ATP binding"/>
    <property type="evidence" value="ECO:0007669"/>
    <property type="project" value="UniProtKB-UniRule"/>
</dbReference>
<dbReference type="OrthoDB" id="9806925at2"/>
<evidence type="ECO:0000256" key="8">
    <source>
        <dbReference type="ARBA" id="ARBA00022857"/>
    </source>
</evidence>
<feature type="binding site" evidence="18">
    <location>
        <begin position="129"/>
        <end position="135"/>
    </location>
    <ligand>
        <name>(6S)-NADPHX</name>
        <dbReference type="ChEBI" id="CHEBI:64076"/>
    </ligand>
</feature>
<evidence type="ECO:0000256" key="7">
    <source>
        <dbReference type="ARBA" id="ARBA00022840"/>
    </source>
</evidence>
<dbReference type="SUPFAM" id="SSF53613">
    <property type="entry name" value="Ribokinase-like"/>
    <property type="match status" value="1"/>
</dbReference>
<dbReference type="GO" id="GO:0046872">
    <property type="term" value="F:metal ion binding"/>
    <property type="evidence" value="ECO:0007669"/>
    <property type="project" value="UniProtKB-UniRule"/>
</dbReference>
<gene>
    <name evidence="22" type="primary">nnr</name>
    <name evidence="17" type="synonym">nnrD</name>
    <name evidence="18" type="synonym">nnrE</name>
    <name evidence="22" type="ORF">OSO01_29540</name>
</gene>
<dbReference type="CDD" id="cd01171">
    <property type="entry name" value="YXKO-related"/>
    <property type="match status" value="1"/>
</dbReference>
<dbReference type="Gene3D" id="3.40.50.10260">
    <property type="entry name" value="YjeF N-terminal domain"/>
    <property type="match status" value="1"/>
</dbReference>
<keyword evidence="6 17" id="KW-0547">Nucleotide-binding</keyword>
<comment type="similarity">
    <text evidence="17">Belongs to the NnrD/CARKD family.</text>
</comment>
<comment type="function">
    <text evidence="18">Catalyzes the epimerization of the S- and R-forms of NAD(P)HX, a damaged form of NAD(P)H that is a result of enzymatic or heat-dependent hydration. This is a prerequisite for the S-specific NAD(P)H-hydrate dehydratase to allow the repair of both epimers of NAD(P)HX.</text>
</comment>
<dbReference type="Pfam" id="PF03853">
    <property type="entry name" value="YjeF_N"/>
    <property type="match status" value="1"/>
</dbReference>
<feature type="domain" description="YjeF N-terminal" evidence="21">
    <location>
        <begin position="9"/>
        <end position="215"/>
    </location>
</feature>
<feature type="binding site" evidence="17">
    <location>
        <position position="325"/>
    </location>
    <ligand>
        <name>(6S)-NADPHX</name>
        <dbReference type="ChEBI" id="CHEBI:64076"/>
    </ligand>
</feature>
<comment type="caution">
    <text evidence="17">Lacks conserved residue(s) required for the propagation of feature annotation.</text>
</comment>
<dbReference type="InterPro" id="IPR036652">
    <property type="entry name" value="YjeF_N_dom_sf"/>
</dbReference>
<dbReference type="SUPFAM" id="SSF64153">
    <property type="entry name" value="YjeF N-terminal domain-like"/>
    <property type="match status" value="1"/>
</dbReference>
<keyword evidence="5 18" id="KW-0479">Metal-binding</keyword>
<feature type="binding site" evidence="18">
    <location>
        <position position="158"/>
    </location>
    <ligand>
        <name>(6S)-NADPHX</name>
        <dbReference type="ChEBI" id="CHEBI:64076"/>
    </ligand>
</feature>
<dbReference type="Pfam" id="PF01256">
    <property type="entry name" value="Carb_kinase"/>
    <property type="match status" value="1"/>
</dbReference>
<dbReference type="Gene3D" id="3.40.1190.20">
    <property type="match status" value="1"/>
</dbReference>
<dbReference type="GO" id="GO:0052856">
    <property type="term" value="F:NAD(P)HX epimerase activity"/>
    <property type="evidence" value="ECO:0007669"/>
    <property type="project" value="UniProtKB-UniRule"/>
</dbReference>
<dbReference type="PANTHER" id="PTHR12592">
    <property type="entry name" value="ATP-DEPENDENT (S)-NAD(P)H-HYDRATE DEHYDRATASE FAMILY MEMBER"/>
    <property type="match status" value="1"/>
</dbReference>
<comment type="similarity">
    <text evidence="3 19">In the N-terminal section; belongs to the NnrE/AIBP family.</text>
</comment>
<evidence type="ECO:0000256" key="18">
    <source>
        <dbReference type="HAMAP-Rule" id="MF_01966"/>
    </source>
</evidence>
<keyword evidence="10 17" id="KW-0520">NAD</keyword>
<dbReference type="EC" id="5.1.99.6" evidence="19"/>
<evidence type="ECO:0000256" key="12">
    <source>
        <dbReference type="ARBA" id="ARBA00023239"/>
    </source>
</evidence>
<dbReference type="AlphaFoldDB" id="A0A511ZL90"/>
<dbReference type="NCBIfam" id="TIGR00197">
    <property type="entry name" value="yjeF_nterm"/>
    <property type="match status" value="1"/>
</dbReference>
<dbReference type="InterPro" id="IPR004443">
    <property type="entry name" value="YjeF_N_dom"/>
</dbReference>
<evidence type="ECO:0000259" key="20">
    <source>
        <dbReference type="PROSITE" id="PS51383"/>
    </source>
</evidence>
<dbReference type="InterPro" id="IPR017953">
    <property type="entry name" value="Carbohydrate_kinase_pred_CS"/>
</dbReference>
<comment type="function">
    <text evidence="17">Catalyzes the dehydration of the S-form of NAD(P)HX at the expense of ADP, which is converted to AMP. Together with NAD(P)HX epimerase, which catalyzes the epimerization of the S- and R-forms, the enzyme allows the repair of both epimers of NAD(P)HX, a damaged form of NAD(P)H that is a result of enzymatic or heat-dependent hydration.</text>
</comment>
<evidence type="ECO:0000256" key="14">
    <source>
        <dbReference type="ARBA" id="ARBA00025153"/>
    </source>
</evidence>
<dbReference type="Proteomes" id="UP000321558">
    <property type="component" value="Unassembled WGS sequence"/>
</dbReference>
<dbReference type="HAMAP" id="MF_01965">
    <property type="entry name" value="NADHX_dehydratase"/>
    <property type="match status" value="1"/>
</dbReference>
<feature type="binding site" evidence="17">
    <location>
        <position position="376"/>
    </location>
    <ligand>
        <name>(6S)-NADPHX</name>
        <dbReference type="ChEBI" id="CHEBI:64076"/>
    </ligand>
</feature>
<dbReference type="RefSeq" id="WP_147211145.1">
    <property type="nucleotide sequence ID" value="NZ_BJYM01000012.1"/>
</dbReference>
<dbReference type="HAMAP" id="MF_01966">
    <property type="entry name" value="NADHX_epimerase"/>
    <property type="match status" value="1"/>
</dbReference>
<name>A0A511ZL90_9BACI</name>
<feature type="binding site" evidence="17">
    <location>
        <begin position="413"/>
        <end position="417"/>
    </location>
    <ligand>
        <name>AMP</name>
        <dbReference type="ChEBI" id="CHEBI:456215"/>
    </ligand>
</feature>
<comment type="catalytic activity">
    <reaction evidence="1 18 19">
        <text>(6R)-NADHX = (6S)-NADHX</text>
        <dbReference type="Rhea" id="RHEA:32215"/>
        <dbReference type="ChEBI" id="CHEBI:64074"/>
        <dbReference type="ChEBI" id="CHEBI:64075"/>
        <dbReference type="EC" id="5.1.99.6"/>
    </reaction>
</comment>
<comment type="similarity">
    <text evidence="4 19">In the C-terminal section; belongs to the NnrD/CARKD family.</text>
</comment>
<comment type="caution">
    <text evidence="22">The sequence shown here is derived from an EMBL/GenBank/DDBJ whole genome shotgun (WGS) entry which is preliminary data.</text>
</comment>
<dbReference type="InterPro" id="IPR030677">
    <property type="entry name" value="Nnr"/>
</dbReference>
<evidence type="ECO:0000256" key="16">
    <source>
        <dbReference type="ARBA" id="ARBA00049209"/>
    </source>
</evidence>
<feature type="binding site" evidence="18">
    <location>
        <position position="161"/>
    </location>
    <ligand>
        <name>K(+)</name>
        <dbReference type="ChEBI" id="CHEBI:29103"/>
    </ligand>
</feature>
<dbReference type="InterPro" id="IPR000631">
    <property type="entry name" value="CARKD"/>
</dbReference>
<feature type="binding site" evidence="18">
    <location>
        <begin position="57"/>
        <end position="61"/>
    </location>
    <ligand>
        <name>(6S)-NADPHX</name>
        <dbReference type="ChEBI" id="CHEBI:64076"/>
    </ligand>
</feature>
<accession>A0A511ZL90</accession>
<evidence type="ECO:0000256" key="1">
    <source>
        <dbReference type="ARBA" id="ARBA00000013"/>
    </source>
</evidence>
<dbReference type="PROSITE" id="PS51383">
    <property type="entry name" value="YJEF_C_3"/>
    <property type="match status" value="1"/>
</dbReference>
<dbReference type="EC" id="4.2.1.136" evidence="19"/>
<dbReference type="EMBL" id="BJYM01000012">
    <property type="protein sequence ID" value="GEN88215.1"/>
    <property type="molecule type" value="Genomic_DNA"/>
</dbReference>
<evidence type="ECO:0000256" key="13">
    <source>
        <dbReference type="ARBA" id="ARBA00023268"/>
    </source>
</evidence>
<evidence type="ECO:0000256" key="10">
    <source>
        <dbReference type="ARBA" id="ARBA00023027"/>
    </source>
</evidence>
<feature type="binding site" evidence="18">
    <location>
        <position position="125"/>
    </location>
    <ligand>
        <name>K(+)</name>
        <dbReference type="ChEBI" id="CHEBI:29103"/>
    </ligand>
</feature>
<dbReference type="PANTHER" id="PTHR12592:SF0">
    <property type="entry name" value="ATP-DEPENDENT (S)-NAD(P)H-HYDRATE DEHYDRATASE"/>
    <property type="match status" value="1"/>
</dbReference>
<comment type="catalytic activity">
    <reaction evidence="2 18 19">
        <text>(6R)-NADPHX = (6S)-NADPHX</text>
        <dbReference type="Rhea" id="RHEA:32227"/>
        <dbReference type="ChEBI" id="CHEBI:64076"/>
        <dbReference type="ChEBI" id="CHEBI:64077"/>
        <dbReference type="EC" id="5.1.99.6"/>
    </reaction>
</comment>
<evidence type="ECO:0000313" key="23">
    <source>
        <dbReference type="Proteomes" id="UP000321558"/>
    </source>
</evidence>
<keyword evidence="11 18" id="KW-0413">Isomerase</keyword>
<feature type="binding site" evidence="17">
    <location>
        <position position="442"/>
    </location>
    <ligand>
        <name>AMP</name>
        <dbReference type="ChEBI" id="CHEBI:456215"/>
    </ligand>
</feature>
<dbReference type="InterPro" id="IPR029056">
    <property type="entry name" value="Ribokinase-like"/>
</dbReference>
<evidence type="ECO:0000256" key="15">
    <source>
        <dbReference type="ARBA" id="ARBA00048238"/>
    </source>
</evidence>
<dbReference type="PIRSF" id="PIRSF017184">
    <property type="entry name" value="Nnr"/>
    <property type="match status" value="1"/>
</dbReference>
<comment type="cofactor">
    <cofactor evidence="17">
        <name>Mg(2+)</name>
        <dbReference type="ChEBI" id="CHEBI:18420"/>
    </cofactor>
</comment>
<dbReference type="NCBIfam" id="TIGR00196">
    <property type="entry name" value="yjeF_cterm"/>
    <property type="match status" value="1"/>
</dbReference>
<evidence type="ECO:0000256" key="11">
    <source>
        <dbReference type="ARBA" id="ARBA00023235"/>
    </source>
</evidence>
<evidence type="ECO:0000256" key="19">
    <source>
        <dbReference type="PIRNR" id="PIRNR017184"/>
    </source>
</evidence>
<dbReference type="GO" id="GO:0110051">
    <property type="term" value="P:metabolite repair"/>
    <property type="evidence" value="ECO:0007669"/>
    <property type="project" value="TreeGrafter"/>
</dbReference>
<keyword evidence="7 17" id="KW-0067">ATP-binding</keyword>
<evidence type="ECO:0000313" key="22">
    <source>
        <dbReference type="EMBL" id="GEN88215.1"/>
    </source>
</evidence>
<dbReference type="GO" id="GO:0052855">
    <property type="term" value="F:ADP-dependent NAD(P)H-hydrate dehydratase activity"/>
    <property type="evidence" value="ECO:0007669"/>
    <property type="project" value="UniProtKB-UniRule"/>
</dbReference>
<evidence type="ECO:0000256" key="4">
    <source>
        <dbReference type="ARBA" id="ARBA00009524"/>
    </source>
</evidence>
<evidence type="ECO:0000256" key="17">
    <source>
        <dbReference type="HAMAP-Rule" id="MF_01965"/>
    </source>
</evidence>
<keyword evidence="23" id="KW-1185">Reference proteome</keyword>
<reference evidence="22 23" key="1">
    <citation type="submission" date="2019-07" db="EMBL/GenBank/DDBJ databases">
        <title>Whole genome shotgun sequence of Oceanobacillus sojae NBRC 105379.</title>
        <authorList>
            <person name="Hosoyama A."/>
            <person name="Uohara A."/>
            <person name="Ohji S."/>
            <person name="Ichikawa N."/>
        </authorList>
    </citation>
    <scope>NUCLEOTIDE SEQUENCE [LARGE SCALE GENOMIC DNA]</scope>
    <source>
        <strain evidence="22 23">NBRC 105379</strain>
    </source>
</reference>
<comment type="catalytic activity">
    <reaction evidence="15 17 19">
        <text>(6S)-NADHX + ADP = AMP + phosphate + NADH + H(+)</text>
        <dbReference type="Rhea" id="RHEA:32223"/>
        <dbReference type="ChEBI" id="CHEBI:15378"/>
        <dbReference type="ChEBI" id="CHEBI:43474"/>
        <dbReference type="ChEBI" id="CHEBI:57945"/>
        <dbReference type="ChEBI" id="CHEBI:64074"/>
        <dbReference type="ChEBI" id="CHEBI:456215"/>
        <dbReference type="ChEBI" id="CHEBI:456216"/>
        <dbReference type="EC" id="4.2.1.136"/>
    </reaction>
</comment>
<comment type="similarity">
    <text evidence="18">Belongs to the NnrE/AIBP family.</text>
</comment>
<proteinExistence type="inferred from homology"/>
<protein>
    <recommendedName>
        <fullName evidence="19">Bifunctional NAD(P)H-hydrate repair enzyme</fullName>
    </recommendedName>
    <alternativeName>
        <fullName evidence="19">Nicotinamide nucleotide repair protein</fullName>
    </alternativeName>
    <domain>
        <recommendedName>
            <fullName evidence="19">ADP-dependent (S)-NAD(P)H-hydrate dehydratase</fullName>
            <ecNumber evidence="19">4.2.1.136</ecNumber>
        </recommendedName>
        <alternativeName>
            <fullName evidence="19">ADP-dependent NAD(P)HX dehydratase</fullName>
        </alternativeName>
    </domain>
    <domain>
        <recommendedName>
            <fullName evidence="19">NAD(P)H-hydrate epimerase</fullName>
            <ecNumber evidence="19">5.1.99.6</ecNumber>
        </recommendedName>
    </domain>
</protein>
<feature type="binding site" evidence="18">
    <location>
        <position position="58"/>
    </location>
    <ligand>
        <name>K(+)</name>
        <dbReference type="ChEBI" id="CHEBI:29103"/>
    </ligand>
</feature>
<feature type="domain" description="YjeF C-terminal" evidence="20">
    <location>
        <begin position="224"/>
        <end position="503"/>
    </location>
</feature>
<dbReference type="PROSITE" id="PS01050">
    <property type="entry name" value="YJEF_C_2"/>
    <property type="match status" value="1"/>
</dbReference>
<sequence length="504" mass="54569">MYIVTAEEMYRVDRETIGTIGLDAKILMENAGREASREIEKRISKENKIVILIGSGNNGGDGFVIARVLLEAGYPVKTIQVAPDEKITGDAAYHKKIYRQFGGRVEQYQESVSETALKEADVIIDAMLGIGVRGELRGDILTAVRQVNEKNAYVISIDIPSGLPAEEGSPVFQAVKADATIMIGAVKQSAVCQHMSSYFGEWIIADIGFPQSLFEKQTKRRLWTTSSFQESFPKREENSHKGDHGRGLIIGGSQFMPGSVLMTTRAALRTGAGLLTTASVKDVISMIAGNNPEAMYISTTEKNGYIAGIDNIDLSSFDAIAVGIGIGRREETGKEILPALLRYKGPIVVDADGLYHLKSYLTDFGARQAPLILTPHPGELAALMDISVSDLLLEPFRYSADFAKKFNCYLVLKGKHTIITDPEGNQTVESSGNPGLAKGGSGDVLTGMILAMIMQSKSFFAGINNACFLHGKSADLLVQEKHSEQDLLAGDVIQGIPKAIRTFS</sequence>
<feature type="binding site" evidence="17">
    <location>
        <position position="443"/>
    </location>
    <ligand>
        <name>(6S)-NADPHX</name>
        <dbReference type="ChEBI" id="CHEBI:64076"/>
    </ligand>
</feature>
<keyword evidence="9 18" id="KW-0630">Potassium</keyword>
<evidence type="ECO:0000259" key="21">
    <source>
        <dbReference type="PROSITE" id="PS51385"/>
    </source>
</evidence>
<dbReference type="GO" id="GO:0046496">
    <property type="term" value="P:nicotinamide nucleotide metabolic process"/>
    <property type="evidence" value="ECO:0007669"/>
    <property type="project" value="UniProtKB-UniRule"/>
</dbReference>
<evidence type="ECO:0000256" key="2">
    <source>
        <dbReference type="ARBA" id="ARBA00000909"/>
    </source>
</evidence>
<evidence type="ECO:0000256" key="6">
    <source>
        <dbReference type="ARBA" id="ARBA00022741"/>
    </source>
</evidence>
<evidence type="ECO:0000256" key="9">
    <source>
        <dbReference type="ARBA" id="ARBA00022958"/>
    </source>
</evidence>
<dbReference type="PROSITE" id="PS51385">
    <property type="entry name" value="YJEF_N"/>
    <property type="match status" value="1"/>
</dbReference>
<dbReference type="STRING" id="582851.GCA_900162665_03787"/>
<comment type="subunit">
    <text evidence="17">Homotetramer.</text>
</comment>
<comment type="cofactor">
    <cofactor evidence="18 19">
        <name>K(+)</name>
        <dbReference type="ChEBI" id="CHEBI:29103"/>
    </cofactor>
    <text evidence="18 19">Binds 1 potassium ion per subunit.</text>
</comment>
<comment type="catalytic activity">
    <reaction evidence="16 17 19">
        <text>(6S)-NADPHX + ADP = AMP + phosphate + NADPH + H(+)</text>
        <dbReference type="Rhea" id="RHEA:32235"/>
        <dbReference type="ChEBI" id="CHEBI:15378"/>
        <dbReference type="ChEBI" id="CHEBI:43474"/>
        <dbReference type="ChEBI" id="CHEBI:57783"/>
        <dbReference type="ChEBI" id="CHEBI:64076"/>
        <dbReference type="ChEBI" id="CHEBI:456215"/>
        <dbReference type="ChEBI" id="CHEBI:456216"/>
        <dbReference type="EC" id="4.2.1.136"/>
    </reaction>
</comment>
<keyword evidence="8 17" id="KW-0521">NADP</keyword>